<accession>A0A7M7RG44</accession>
<dbReference type="OMA" id="YHESFIP"/>
<evidence type="ECO:0000256" key="4">
    <source>
        <dbReference type="ARBA" id="ARBA00014464"/>
    </source>
</evidence>
<reference evidence="15" key="1">
    <citation type="submission" date="2015-02" db="EMBL/GenBank/DDBJ databases">
        <title>Genome sequencing for Strongylocentrotus purpuratus.</title>
        <authorList>
            <person name="Murali S."/>
            <person name="Liu Y."/>
            <person name="Vee V."/>
            <person name="English A."/>
            <person name="Wang M."/>
            <person name="Skinner E."/>
            <person name="Han Y."/>
            <person name="Muzny D.M."/>
            <person name="Worley K.C."/>
            <person name="Gibbs R.A."/>
        </authorList>
    </citation>
    <scope>NUCLEOTIDE SEQUENCE</scope>
</reference>
<dbReference type="EnsemblMetazoa" id="XM_784505">
    <property type="protein sequence ID" value="XP_789598"/>
    <property type="gene ID" value="LOC584649"/>
</dbReference>
<dbReference type="SMART" id="SM00360">
    <property type="entry name" value="RRM"/>
    <property type="match status" value="1"/>
</dbReference>
<evidence type="ECO:0000259" key="13">
    <source>
        <dbReference type="PROSITE" id="PS50102"/>
    </source>
</evidence>
<dbReference type="Proteomes" id="UP000007110">
    <property type="component" value="Unassembled WGS sequence"/>
</dbReference>
<dbReference type="Gene3D" id="3.30.70.330">
    <property type="match status" value="1"/>
</dbReference>
<evidence type="ECO:0000256" key="5">
    <source>
        <dbReference type="ARBA" id="ARBA00022454"/>
    </source>
</evidence>
<reference evidence="14" key="2">
    <citation type="submission" date="2021-01" db="UniProtKB">
        <authorList>
            <consortium name="EnsemblMetazoa"/>
        </authorList>
    </citation>
    <scope>IDENTIFICATION</scope>
</reference>
<keyword evidence="8" id="KW-0805">Transcription regulation</keyword>
<dbReference type="SUPFAM" id="SSF54928">
    <property type="entry name" value="RNA-binding domain, RBD"/>
    <property type="match status" value="1"/>
</dbReference>
<dbReference type="GO" id="GO:0005694">
    <property type="term" value="C:chromosome"/>
    <property type="evidence" value="ECO:0007669"/>
    <property type="project" value="UniProtKB-SubCell"/>
</dbReference>
<dbReference type="AlphaFoldDB" id="A0A7M7RG44"/>
<evidence type="ECO:0000256" key="10">
    <source>
        <dbReference type="ARBA" id="ARBA00023242"/>
    </source>
</evidence>
<evidence type="ECO:0000256" key="8">
    <source>
        <dbReference type="ARBA" id="ARBA00023015"/>
    </source>
</evidence>
<evidence type="ECO:0000313" key="15">
    <source>
        <dbReference type="Proteomes" id="UP000007110"/>
    </source>
</evidence>
<sequence length="276" mass="31082">MGYSNKLTEEEEMLQKKFAKLRKKKKMIQQLRQSKTNPQTPTTPQPKATKRPAETSQEDARELAKKVLAAQHSKSNKPENKEKGFKRSRNLERQRNQDKPVSAAPSYKPFDDHKSGLRGANEQSSSPSVDSSKKSLYDSFVSSGTLEDEKRGFNQEGGKKQGHTIFVTSPEISEDLCKQAFSRFGTMANVSLEVERKRAFITFDKMEDADKAIEEMNGTMVNGMTVRVAMARRQPSLEAVQNNTNSPWTKIAGGITKTRPKDSREVVVYDNDDPFA</sequence>
<name>A0A7M7RG44_STRPU</name>
<evidence type="ECO:0000256" key="12">
    <source>
        <dbReference type="SAM" id="MobiDB-lite"/>
    </source>
</evidence>
<evidence type="ECO:0000256" key="1">
    <source>
        <dbReference type="ARBA" id="ARBA00004123"/>
    </source>
</evidence>
<dbReference type="PANTHER" id="PTHR17250">
    <property type="entry name" value="NEGATIVE ELONGATION FACTOR E"/>
    <property type="match status" value="1"/>
</dbReference>
<evidence type="ECO:0000256" key="7">
    <source>
        <dbReference type="ARBA" id="ARBA00022884"/>
    </source>
</evidence>
<feature type="compositionally biased region" description="Basic and acidic residues" evidence="12">
    <location>
        <begin position="76"/>
        <end position="98"/>
    </location>
</feature>
<dbReference type="InParanoid" id="A0A7M7RG44"/>
<dbReference type="InterPro" id="IPR033102">
    <property type="entry name" value="NELFE"/>
</dbReference>
<dbReference type="PROSITE" id="PS50102">
    <property type="entry name" value="RRM"/>
    <property type="match status" value="1"/>
</dbReference>
<keyword evidence="5" id="KW-0158">Chromosome</keyword>
<evidence type="ECO:0000256" key="6">
    <source>
        <dbReference type="ARBA" id="ARBA00022491"/>
    </source>
</evidence>
<dbReference type="GeneID" id="584649"/>
<dbReference type="KEGG" id="spu:584649"/>
<evidence type="ECO:0000313" key="14">
    <source>
        <dbReference type="EnsemblMetazoa" id="XP_789598"/>
    </source>
</evidence>
<comment type="similarity">
    <text evidence="3">Belongs to the RRM NELF-E family.</text>
</comment>
<keyword evidence="10" id="KW-0539">Nucleus</keyword>
<evidence type="ECO:0000256" key="3">
    <source>
        <dbReference type="ARBA" id="ARBA00006120"/>
    </source>
</evidence>
<evidence type="ECO:0000256" key="11">
    <source>
        <dbReference type="PROSITE-ProRule" id="PRU00176"/>
    </source>
</evidence>
<feature type="compositionally biased region" description="Low complexity" evidence="12">
    <location>
        <begin position="33"/>
        <end position="47"/>
    </location>
</feature>
<comment type="subcellular location">
    <subcellularLocation>
        <location evidence="2">Chromosome</location>
    </subcellularLocation>
    <subcellularLocation>
        <location evidence="1">Nucleus</location>
    </subcellularLocation>
</comment>
<keyword evidence="7 11" id="KW-0694">RNA-binding</keyword>
<dbReference type="GO" id="GO:0034244">
    <property type="term" value="P:negative regulation of transcription elongation by RNA polymerase II"/>
    <property type="evidence" value="ECO:0000318"/>
    <property type="project" value="GO_Central"/>
</dbReference>
<dbReference type="InterPro" id="IPR035979">
    <property type="entry name" value="RBD_domain_sf"/>
</dbReference>
<keyword evidence="15" id="KW-1185">Reference proteome</keyword>
<protein>
    <recommendedName>
        <fullName evidence="4">Negative elongation factor E</fullName>
    </recommendedName>
</protein>
<feature type="compositionally biased region" description="Polar residues" evidence="12">
    <location>
        <begin position="239"/>
        <end position="248"/>
    </location>
</feature>
<dbReference type="InterPro" id="IPR012677">
    <property type="entry name" value="Nucleotide-bd_a/b_plait_sf"/>
</dbReference>
<dbReference type="OrthoDB" id="378874at2759"/>
<feature type="region of interest" description="Disordered" evidence="12">
    <location>
        <begin position="20"/>
        <end position="135"/>
    </location>
</feature>
<proteinExistence type="inferred from homology"/>
<dbReference type="PANTHER" id="PTHR17250:SF0">
    <property type="entry name" value="NEGATIVE ELONGATION FACTOR E"/>
    <property type="match status" value="1"/>
</dbReference>
<feature type="region of interest" description="Disordered" evidence="12">
    <location>
        <begin position="238"/>
        <end position="259"/>
    </location>
</feature>
<keyword evidence="9" id="KW-0804">Transcription</keyword>
<feature type="domain" description="RRM" evidence="13">
    <location>
        <begin position="163"/>
        <end position="233"/>
    </location>
</feature>
<organism evidence="14 15">
    <name type="scientific">Strongylocentrotus purpuratus</name>
    <name type="common">Purple sea urchin</name>
    <dbReference type="NCBI Taxonomy" id="7668"/>
    <lineage>
        <taxon>Eukaryota</taxon>
        <taxon>Metazoa</taxon>
        <taxon>Echinodermata</taxon>
        <taxon>Eleutherozoa</taxon>
        <taxon>Echinozoa</taxon>
        <taxon>Echinoidea</taxon>
        <taxon>Euechinoidea</taxon>
        <taxon>Echinacea</taxon>
        <taxon>Camarodonta</taxon>
        <taxon>Echinidea</taxon>
        <taxon>Strongylocentrotidae</taxon>
        <taxon>Strongylocentrotus</taxon>
    </lineage>
</organism>
<dbReference type="Pfam" id="PF00076">
    <property type="entry name" value="RRM_1"/>
    <property type="match status" value="1"/>
</dbReference>
<dbReference type="InterPro" id="IPR000504">
    <property type="entry name" value="RRM_dom"/>
</dbReference>
<keyword evidence="6" id="KW-0678">Repressor</keyword>
<dbReference type="RefSeq" id="XP_789598.3">
    <property type="nucleotide sequence ID" value="XM_784505.5"/>
</dbReference>
<evidence type="ECO:0000256" key="9">
    <source>
        <dbReference type="ARBA" id="ARBA00023163"/>
    </source>
</evidence>
<dbReference type="GO" id="GO:0032021">
    <property type="term" value="C:NELF complex"/>
    <property type="evidence" value="ECO:0000318"/>
    <property type="project" value="GO_Central"/>
</dbReference>
<dbReference type="GO" id="GO:0003723">
    <property type="term" value="F:RNA binding"/>
    <property type="evidence" value="ECO:0007669"/>
    <property type="project" value="UniProtKB-UniRule"/>
</dbReference>
<evidence type="ECO:0000256" key="2">
    <source>
        <dbReference type="ARBA" id="ARBA00004286"/>
    </source>
</evidence>